<feature type="compositionally biased region" description="Basic and acidic residues" evidence="1">
    <location>
        <begin position="113"/>
        <end position="124"/>
    </location>
</feature>
<keyword evidence="3" id="KW-1185">Reference proteome</keyword>
<gene>
    <name evidence="2" type="ORF">CLUP02_10613</name>
</gene>
<dbReference type="RefSeq" id="XP_049146732.1">
    <property type="nucleotide sequence ID" value="XM_049289587.1"/>
</dbReference>
<dbReference type="Proteomes" id="UP000830671">
    <property type="component" value="Chromosome 5"/>
</dbReference>
<name>A0A9Q8WJI7_9PEZI</name>
<dbReference type="AlphaFoldDB" id="A0A9Q8WJI7"/>
<feature type="compositionally biased region" description="Basic and acidic residues" evidence="1">
    <location>
        <begin position="33"/>
        <end position="43"/>
    </location>
</feature>
<evidence type="ECO:0000313" key="2">
    <source>
        <dbReference type="EMBL" id="UQC85117.1"/>
    </source>
</evidence>
<dbReference type="KEGG" id="clup:CLUP02_10613"/>
<sequence length="124" mass="13942">MAPVNFSRNGSMLAGQCPVDKLSTRRGWIVDERKPRNGGRRDPFGNWARNLTESTEGHLATPEKKRKTQNLKPHPLEGLSDLGNSPRLIRSHSPWTDRGHADIAPPPRQATLEFERDSHDLSSQ</sequence>
<feature type="region of interest" description="Disordered" evidence="1">
    <location>
        <begin position="33"/>
        <end position="124"/>
    </location>
</feature>
<evidence type="ECO:0000256" key="1">
    <source>
        <dbReference type="SAM" id="MobiDB-lite"/>
    </source>
</evidence>
<evidence type="ECO:0000313" key="3">
    <source>
        <dbReference type="Proteomes" id="UP000830671"/>
    </source>
</evidence>
<dbReference type="GeneID" id="73344597"/>
<protein>
    <submittedName>
        <fullName evidence="2">Uncharacterized protein</fullName>
    </submittedName>
</protein>
<proteinExistence type="predicted"/>
<accession>A0A9Q8WJI7</accession>
<organism evidence="2 3">
    <name type="scientific">Colletotrichum lupini</name>
    <dbReference type="NCBI Taxonomy" id="145971"/>
    <lineage>
        <taxon>Eukaryota</taxon>
        <taxon>Fungi</taxon>
        <taxon>Dikarya</taxon>
        <taxon>Ascomycota</taxon>
        <taxon>Pezizomycotina</taxon>
        <taxon>Sordariomycetes</taxon>
        <taxon>Hypocreomycetidae</taxon>
        <taxon>Glomerellales</taxon>
        <taxon>Glomerellaceae</taxon>
        <taxon>Colletotrichum</taxon>
        <taxon>Colletotrichum acutatum species complex</taxon>
    </lineage>
</organism>
<dbReference type="EMBL" id="CP019477">
    <property type="protein sequence ID" value="UQC85117.1"/>
    <property type="molecule type" value="Genomic_DNA"/>
</dbReference>
<reference evidence="2" key="1">
    <citation type="journal article" date="2021" name="Mol. Plant Microbe Interact.">
        <title>Complete Genome Sequence of the Plant-Pathogenic Fungus Colletotrichum lupini.</title>
        <authorList>
            <person name="Baroncelli R."/>
            <person name="Pensec F."/>
            <person name="Da Lio D."/>
            <person name="Boufleur T."/>
            <person name="Vicente I."/>
            <person name="Sarrocco S."/>
            <person name="Picot A."/>
            <person name="Baraldi E."/>
            <person name="Sukno S."/>
            <person name="Thon M."/>
            <person name="Le Floch G."/>
        </authorList>
    </citation>
    <scope>NUCLEOTIDE SEQUENCE</scope>
    <source>
        <strain evidence="2">IMI 504893</strain>
    </source>
</reference>